<organism evidence="1 2">
    <name type="scientific">Ancylostoma ceylanicum</name>
    <dbReference type="NCBI Taxonomy" id="53326"/>
    <lineage>
        <taxon>Eukaryota</taxon>
        <taxon>Metazoa</taxon>
        <taxon>Ecdysozoa</taxon>
        <taxon>Nematoda</taxon>
        <taxon>Chromadorea</taxon>
        <taxon>Rhabditida</taxon>
        <taxon>Rhabditina</taxon>
        <taxon>Rhabditomorpha</taxon>
        <taxon>Strongyloidea</taxon>
        <taxon>Ancylostomatidae</taxon>
        <taxon>Ancylostomatinae</taxon>
        <taxon>Ancylostoma</taxon>
    </lineage>
</organism>
<proteinExistence type="predicted"/>
<reference evidence="2" key="1">
    <citation type="journal article" date="2015" name="Nat. Genet.">
        <title>The genome and transcriptome of the zoonotic hookworm Ancylostoma ceylanicum identify infection-specific gene families.</title>
        <authorList>
            <person name="Schwarz E.M."/>
            <person name="Hu Y."/>
            <person name="Antoshechkin I."/>
            <person name="Miller M.M."/>
            <person name="Sternberg P.W."/>
            <person name="Aroian R.V."/>
        </authorList>
    </citation>
    <scope>NUCLEOTIDE SEQUENCE</scope>
    <source>
        <strain evidence="2">HY135</strain>
    </source>
</reference>
<comment type="caution">
    <text evidence="1">The sequence shown here is derived from an EMBL/GenBank/DDBJ whole genome shotgun (WGS) entry which is preliminary data.</text>
</comment>
<keyword evidence="2" id="KW-1185">Reference proteome</keyword>
<dbReference type="EMBL" id="JARK01001555">
    <property type="protein sequence ID" value="EYB90532.1"/>
    <property type="molecule type" value="Genomic_DNA"/>
</dbReference>
<name>A0A016SJL6_9BILA</name>
<dbReference type="AlphaFoldDB" id="A0A016SJL6"/>
<evidence type="ECO:0000313" key="2">
    <source>
        <dbReference type="Proteomes" id="UP000024635"/>
    </source>
</evidence>
<dbReference type="Proteomes" id="UP000024635">
    <property type="component" value="Unassembled WGS sequence"/>
</dbReference>
<evidence type="ECO:0000313" key="1">
    <source>
        <dbReference type="EMBL" id="EYB90532.1"/>
    </source>
</evidence>
<protein>
    <submittedName>
        <fullName evidence="1">Uncharacterized protein</fullName>
    </submittedName>
</protein>
<sequence length="116" mass="13736">MNSLYFYWFYSTRTREPRTHEAHELGFDSGALERISSQLKEKCEHATQIQKMWTPCDAPLRDALTRTGCSKRLERACRCQEKRWLATANAYKSSPVINWAPSRFPRSTCRRIFLTW</sequence>
<gene>
    <name evidence="1" type="primary">Acey_s0219.g2483</name>
    <name evidence="1" type="ORF">Y032_0219g2483</name>
</gene>
<accession>A0A016SJL6</accession>